<protein>
    <submittedName>
        <fullName evidence="2">Uncharacterized protein</fullName>
    </submittedName>
</protein>
<feature type="compositionally biased region" description="Basic and acidic residues" evidence="1">
    <location>
        <begin position="49"/>
        <end position="60"/>
    </location>
</feature>
<accession>A0A8S9R9R0</accession>
<name>A0A8S9R9R0_BRACR</name>
<evidence type="ECO:0000256" key="1">
    <source>
        <dbReference type="SAM" id="MobiDB-lite"/>
    </source>
</evidence>
<comment type="caution">
    <text evidence="2">The sequence shown here is derived from an EMBL/GenBank/DDBJ whole genome shotgun (WGS) entry which is preliminary data.</text>
</comment>
<evidence type="ECO:0000313" key="2">
    <source>
        <dbReference type="EMBL" id="KAF3560339.1"/>
    </source>
</evidence>
<gene>
    <name evidence="2" type="ORF">F2Q69_00012967</name>
</gene>
<feature type="region of interest" description="Disordered" evidence="1">
    <location>
        <begin position="35"/>
        <end position="60"/>
    </location>
</feature>
<evidence type="ECO:0000313" key="3">
    <source>
        <dbReference type="Proteomes" id="UP000712600"/>
    </source>
</evidence>
<dbReference type="Proteomes" id="UP000712600">
    <property type="component" value="Unassembled WGS sequence"/>
</dbReference>
<sequence length="60" mass="6585">MVRRSRRGLSIGHPIRPRGLVRRVGYGKLCYSPTGSLPGAGPSIHGHREHLLSQREGKEG</sequence>
<reference evidence="2" key="1">
    <citation type="submission" date="2019-12" db="EMBL/GenBank/DDBJ databases">
        <title>Genome sequencing and annotation of Brassica cretica.</title>
        <authorList>
            <person name="Studholme D.J."/>
            <person name="Sarris P."/>
        </authorList>
    </citation>
    <scope>NUCLEOTIDE SEQUENCE</scope>
    <source>
        <strain evidence="2">PFS-109/04</strain>
        <tissue evidence="2">Leaf</tissue>
    </source>
</reference>
<dbReference type="EMBL" id="QGKX02000996">
    <property type="protein sequence ID" value="KAF3560339.1"/>
    <property type="molecule type" value="Genomic_DNA"/>
</dbReference>
<organism evidence="2 3">
    <name type="scientific">Brassica cretica</name>
    <name type="common">Mustard</name>
    <dbReference type="NCBI Taxonomy" id="69181"/>
    <lineage>
        <taxon>Eukaryota</taxon>
        <taxon>Viridiplantae</taxon>
        <taxon>Streptophyta</taxon>
        <taxon>Embryophyta</taxon>
        <taxon>Tracheophyta</taxon>
        <taxon>Spermatophyta</taxon>
        <taxon>Magnoliopsida</taxon>
        <taxon>eudicotyledons</taxon>
        <taxon>Gunneridae</taxon>
        <taxon>Pentapetalae</taxon>
        <taxon>rosids</taxon>
        <taxon>malvids</taxon>
        <taxon>Brassicales</taxon>
        <taxon>Brassicaceae</taxon>
        <taxon>Brassiceae</taxon>
        <taxon>Brassica</taxon>
    </lineage>
</organism>
<dbReference type="AlphaFoldDB" id="A0A8S9R9R0"/>
<proteinExistence type="predicted"/>